<comment type="caution">
    <text evidence="4">The sequence shown here is derived from an EMBL/GenBank/DDBJ whole genome shotgun (WGS) entry which is preliminary data.</text>
</comment>
<dbReference type="InterPro" id="IPR010730">
    <property type="entry name" value="HET"/>
</dbReference>
<evidence type="ECO:0000313" key="4">
    <source>
        <dbReference type="EMBL" id="TQB74914.1"/>
    </source>
</evidence>
<evidence type="ECO:0000256" key="1">
    <source>
        <dbReference type="SAM" id="MobiDB-lite"/>
    </source>
</evidence>
<proteinExistence type="predicted"/>
<dbReference type="InterPro" id="IPR058525">
    <property type="entry name" value="DUF8212"/>
</dbReference>
<dbReference type="STRING" id="5098.A0A507QYB9"/>
<evidence type="ECO:0000313" key="5">
    <source>
        <dbReference type="Proteomes" id="UP000319663"/>
    </source>
</evidence>
<dbReference type="PANTHER" id="PTHR10622">
    <property type="entry name" value="HET DOMAIN-CONTAINING PROTEIN"/>
    <property type="match status" value="1"/>
</dbReference>
<dbReference type="Pfam" id="PF06985">
    <property type="entry name" value="HET"/>
    <property type="match status" value="1"/>
</dbReference>
<feature type="region of interest" description="Disordered" evidence="1">
    <location>
        <begin position="546"/>
        <end position="584"/>
    </location>
</feature>
<evidence type="ECO:0000259" key="3">
    <source>
        <dbReference type="Pfam" id="PF26640"/>
    </source>
</evidence>
<dbReference type="OrthoDB" id="674604at2759"/>
<organism evidence="4 5">
    <name type="scientific">Monascus purpureus</name>
    <name type="common">Red mold</name>
    <name type="synonym">Monascus anka</name>
    <dbReference type="NCBI Taxonomy" id="5098"/>
    <lineage>
        <taxon>Eukaryota</taxon>
        <taxon>Fungi</taxon>
        <taxon>Dikarya</taxon>
        <taxon>Ascomycota</taxon>
        <taxon>Pezizomycotina</taxon>
        <taxon>Eurotiomycetes</taxon>
        <taxon>Eurotiomycetidae</taxon>
        <taxon>Eurotiales</taxon>
        <taxon>Aspergillaceae</taxon>
        <taxon>Monascus</taxon>
    </lineage>
</organism>
<reference evidence="4 5" key="1">
    <citation type="submission" date="2019-06" db="EMBL/GenBank/DDBJ databases">
        <title>Wine fermentation using esterase from Monascus purpureus.</title>
        <authorList>
            <person name="Geng C."/>
            <person name="Zhang Y."/>
        </authorList>
    </citation>
    <scope>NUCLEOTIDE SEQUENCE [LARGE SCALE GENOMIC DNA]</scope>
    <source>
        <strain evidence="4">HQ1</strain>
    </source>
</reference>
<dbReference type="PANTHER" id="PTHR10622:SF10">
    <property type="entry name" value="HET DOMAIN-CONTAINING PROTEIN"/>
    <property type="match status" value="1"/>
</dbReference>
<dbReference type="EMBL" id="VIFY01000025">
    <property type="protein sequence ID" value="TQB74914.1"/>
    <property type="molecule type" value="Genomic_DNA"/>
</dbReference>
<dbReference type="Pfam" id="PF26640">
    <property type="entry name" value="DUF8212"/>
    <property type="match status" value="1"/>
</dbReference>
<protein>
    <submittedName>
        <fullName evidence="4">Uncharacterized protein</fullName>
    </submittedName>
</protein>
<evidence type="ECO:0000259" key="2">
    <source>
        <dbReference type="Pfam" id="PF06985"/>
    </source>
</evidence>
<sequence>MQLEEFPANRIPLYAILSHTWGLQEVSREDIQHHTATARGKTSWQKIQFACQQSLKDGLEYIWIDTCCIDKSSSAELSEALNSMFSWYKKAQVCYTYLVDVPTGCDPHKPGSTFDGARWFQRGWTLQELVAPSEMVFFSRDWVQIGTKNSLCGVLAQITLIDEDILMHRRPLGSASIARRMSWAAHRETTRPEDIAYCLMGIFSVNMPMLYGEGEKAFRRLQEEIMKQSDDQSIFAWVDREASPTSLHGLLATSPSQFAGCNDILPYQDWEPREPYTMTNRGLQIGLPLIHHDKDIYIAVLDCPSPHSHAYSSFLGIFLQRLSKADQYARTKVGMLAEVDDRGQTQTIYVRQNILLPEVEGVFPNHILQIVNAPSSLLYKMVKAFPVPDAAQFQPILSSRSTAYPTTMSQTFRLRKGPRDLCAFTSFERTSDGKGILVLLGTCKGNDVGFDALETQRPRDFSSEDFTSVSRHFQPKIPGTWIELENNFVCVKVEPRINPLTKQIGVASSYAAAKYYMVEIEIQPVQKSNNPIQILADAVEASISRQGRSINPQRSDDIQKVGSQSKISQKSRKSGWRQILKQDS</sequence>
<dbReference type="AlphaFoldDB" id="A0A507QYB9"/>
<feature type="domain" description="Heterokaryon incompatibility" evidence="2">
    <location>
        <begin position="14"/>
        <end position="98"/>
    </location>
</feature>
<name>A0A507QYB9_MONPU</name>
<gene>
    <name evidence="4" type="ORF">MPDQ_003945</name>
</gene>
<feature type="domain" description="DUF8212" evidence="3">
    <location>
        <begin position="216"/>
        <end position="247"/>
    </location>
</feature>
<dbReference type="Proteomes" id="UP000319663">
    <property type="component" value="Unassembled WGS sequence"/>
</dbReference>
<keyword evidence="5" id="KW-1185">Reference proteome</keyword>
<accession>A0A507QYB9</accession>